<name>A0A212JCQ4_9PROT</name>
<evidence type="ECO:0000259" key="3">
    <source>
        <dbReference type="SMART" id="SM00910"/>
    </source>
</evidence>
<dbReference type="GO" id="GO:0003676">
    <property type="term" value="F:nucleic acid binding"/>
    <property type="evidence" value="ECO:0007669"/>
    <property type="project" value="InterPro"/>
</dbReference>
<dbReference type="AlphaFoldDB" id="A0A212JCQ4"/>
<dbReference type="EMBL" id="FLUO01000001">
    <property type="protein sequence ID" value="SBV97220.1"/>
    <property type="molecule type" value="Genomic_DNA"/>
</dbReference>
<organism evidence="4">
    <name type="scientific">uncultured Alphaproteobacteria bacterium</name>
    <dbReference type="NCBI Taxonomy" id="91750"/>
    <lineage>
        <taxon>Bacteria</taxon>
        <taxon>Pseudomonadati</taxon>
        <taxon>Pseudomonadota</taxon>
        <taxon>Alphaproteobacteria</taxon>
        <taxon>environmental samples</taxon>
    </lineage>
</organism>
<feature type="domain" description="HIRAN" evidence="3">
    <location>
        <begin position="382"/>
        <end position="474"/>
    </location>
</feature>
<gene>
    <name evidence="4" type="ORF">KL86APRO_10857</name>
</gene>
<reference evidence="4" key="1">
    <citation type="submission" date="2016-04" db="EMBL/GenBank/DDBJ databases">
        <authorList>
            <person name="Evans L.H."/>
            <person name="Alamgir A."/>
            <person name="Owens N."/>
            <person name="Weber N.D."/>
            <person name="Virtaneva K."/>
            <person name="Barbian K."/>
            <person name="Babar A."/>
            <person name="Rosenke K."/>
        </authorList>
    </citation>
    <scope>NUCLEOTIDE SEQUENCE</scope>
    <source>
        <strain evidence="4">86</strain>
    </source>
</reference>
<dbReference type="GO" id="GO:0016818">
    <property type="term" value="F:hydrolase activity, acting on acid anhydrides, in phosphorus-containing anhydrides"/>
    <property type="evidence" value="ECO:0007669"/>
    <property type="project" value="InterPro"/>
</dbReference>
<accession>A0A212JCQ4</accession>
<evidence type="ECO:0000256" key="1">
    <source>
        <dbReference type="ARBA" id="ARBA00022723"/>
    </source>
</evidence>
<keyword evidence="2" id="KW-0378">Hydrolase</keyword>
<dbReference type="InterPro" id="IPR014905">
    <property type="entry name" value="HIRAN"/>
</dbReference>
<keyword evidence="1" id="KW-0479">Metal-binding</keyword>
<proteinExistence type="predicted"/>
<protein>
    <recommendedName>
        <fullName evidence="3">HIRAN domain-containing protein</fullName>
    </recommendedName>
</protein>
<dbReference type="SMART" id="SM00910">
    <property type="entry name" value="HIRAN"/>
    <property type="match status" value="1"/>
</dbReference>
<evidence type="ECO:0000313" key="4">
    <source>
        <dbReference type="EMBL" id="SBV97220.1"/>
    </source>
</evidence>
<evidence type="ECO:0000256" key="2">
    <source>
        <dbReference type="ARBA" id="ARBA00022801"/>
    </source>
</evidence>
<sequence>MREKIVTGTVESLEVRGGTLLLADWRAGLGRTLRGDGPYPLSCADVPGRPLLDREGRPLPDLPKAERAVLATVPEEIRRLAAPYGRFQWMALEAMRHVPGGFAFLRQEAEGAGPGFVLACWALSGARVRGRGERLTLARRAMTEPRAELLADLAGLARPDAAIVRLLARVPVEDIDYPLVVALSRLCGDPSARCALCEVPRLGAEGVRALLALPSWLLHPAVARAVAAGATERRLRALLKDLGDPNAAERVRVARMVKCVRDWPDLERRLTEGVSRILRSRSFPQPPIPGEAALQPIRDGDALVREGRDLRHCVGDYVDEVHAGRRYFYRWLEAERATVELSLGEDLCWRLSEALGPDNVRISGATRDRIAALVASQARARPLLLETYVAGGIYHDAEKAMPGLVRGTPLRLRREPTNPHDPLAVEVLTETGLKLGYLPRAVNREPARLMDRGCALWAGVARADNVYDIRIRVRAA</sequence>
<dbReference type="Gene3D" id="3.30.70.2330">
    <property type="match status" value="1"/>
</dbReference>
<dbReference type="Pfam" id="PF08797">
    <property type="entry name" value="HIRAN"/>
    <property type="match status" value="1"/>
</dbReference>
<dbReference type="GO" id="GO:0008270">
    <property type="term" value="F:zinc ion binding"/>
    <property type="evidence" value="ECO:0007669"/>
    <property type="project" value="InterPro"/>
</dbReference>